<evidence type="ECO:0000256" key="10">
    <source>
        <dbReference type="ARBA" id="ARBA00023136"/>
    </source>
</evidence>
<evidence type="ECO:0000256" key="8">
    <source>
        <dbReference type="ARBA" id="ARBA00022967"/>
    </source>
</evidence>
<proteinExistence type="inferred from homology"/>
<keyword evidence="8" id="KW-1278">Translocase</keyword>
<gene>
    <name evidence="12" type="primary">cadA</name>
    <name evidence="12" type="ORF">GMJLKIPL_4307</name>
</gene>
<reference evidence="12" key="1">
    <citation type="journal article" date="2021" name="Front. Microbiol.">
        <title>Comprehensive Comparative Genomics and Phenotyping of Methylobacterium Species.</title>
        <authorList>
            <person name="Alessa O."/>
            <person name="Ogura Y."/>
            <person name="Fujitani Y."/>
            <person name="Takami H."/>
            <person name="Hayashi T."/>
            <person name="Sahin N."/>
            <person name="Tani A."/>
        </authorList>
    </citation>
    <scope>NUCLEOTIDE SEQUENCE</scope>
    <source>
        <strain evidence="12">DSM 17168</strain>
    </source>
</reference>
<dbReference type="Pfam" id="PF00702">
    <property type="entry name" value="Hydrolase"/>
    <property type="match status" value="1"/>
</dbReference>
<dbReference type="PANTHER" id="PTHR43079:SF1">
    <property type="entry name" value="CADMIUM_ZINC-TRANSPORTING ATPASE HMA1, CHLOROPLASTIC-RELATED"/>
    <property type="match status" value="1"/>
</dbReference>
<dbReference type="InterPro" id="IPR036412">
    <property type="entry name" value="HAD-like_sf"/>
</dbReference>
<dbReference type="InterPro" id="IPR051949">
    <property type="entry name" value="Cation_Transport_ATPase"/>
</dbReference>
<evidence type="ECO:0000256" key="7">
    <source>
        <dbReference type="ARBA" id="ARBA00022842"/>
    </source>
</evidence>
<evidence type="ECO:0000256" key="3">
    <source>
        <dbReference type="ARBA" id="ARBA00022692"/>
    </source>
</evidence>
<sequence length="272" mass="28925">MDGRPVSGPACAQDLRSITGRGLAARIDGEPVFVGKSELFTEVEGPPLPPAVQTTIEGLEEQGRTTMVVRRGERYLGALGLMDTPREPATRVVARLRELGISRMIMISGDNQRVADAVARQVGIDEAWGDLMPEDKVEAIKKLRAQQKVAMVGDGVNDAPAMANATVGIAMGAAGSDVALETADVALMADDLEHLPFAVGLSRRTSGIIRQNLWLSLGMVVFLIPATVLGLQIGIAVLFHEGSTLVVVANALRLLAYRDPRERRSSAAVRAA</sequence>
<dbReference type="SUPFAM" id="SSF81660">
    <property type="entry name" value="Metal cation-transporting ATPase, ATP-binding domain N"/>
    <property type="match status" value="1"/>
</dbReference>
<protein>
    <submittedName>
        <fullName evidence="12">Cadmium-transporting ATPase</fullName>
    </submittedName>
</protein>
<keyword evidence="5" id="KW-0547">Nucleotide-binding</keyword>
<dbReference type="EMBL" id="BPQQ01000054">
    <property type="protein sequence ID" value="GJE02360.1"/>
    <property type="molecule type" value="Genomic_DNA"/>
</dbReference>
<keyword evidence="9 11" id="KW-1133">Transmembrane helix</keyword>
<keyword evidence="6" id="KW-0067">ATP-binding</keyword>
<organism evidence="12 13">
    <name type="scientific">Methylobacterium isbiliense</name>
    <dbReference type="NCBI Taxonomy" id="315478"/>
    <lineage>
        <taxon>Bacteria</taxon>
        <taxon>Pseudomonadati</taxon>
        <taxon>Pseudomonadota</taxon>
        <taxon>Alphaproteobacteria</taxon>
        <taxon>Hyphomicrobiales</taxon>
        <taxon>Methylobacteriaceae</taxon>
        <taxon>Methylobacterium</taxon>
    </lineage>
</organism>
<evidence type="ECO:0000256" key="6">
    <source>
        <dbReference type="ARBA" id="ARBA00022840"/>
    </source>
</evidence>
<dbReference type="InterPro" id="IPR023299">
    <property type="entry name" value="ATPase_P-typ_cyto_dom_N"/>
</dbReference>
<evidence type="ECO:0000256" key="5">
    <source>
        <dbReference type="ARBA" id="ARBA00022741"/>
    </source>
</evidence>
<comment type="similarity">
    <text evidence="2">Belongs to the cation transport ATPase (P-type) (TC 3.A.3) family. Type IB subfamily.</text>
</comment>
<evidence type="ECO:0000256" key="11">
    <source>
        <dbReference type="SAM" id="Phobius"/>
    </source>
</evidence>
<name>A0ABQ4SKT5_9HYPH</name>
<keyword evidence="7" id="KW-0460">Magnesium</keyword>
<evidence type="ECO:0000256" key="4">
    <source>
        <dbReference type="ARBA" id="ARBA00022723"/>
    </source>
</evidence>
<dbReference type="Gene3D" id="3.40.1110.10">
    <property type="entry name" value="Calcium-transporting ATPase, cytoplasmic domain N"/>
    <property type="match status" value="1"/>
</dbReference>
<keyword evidence="10 11" id="KW-0472">Membrane</keyword>
<evidence type="ECO:0000313" key="12">
    <source>
        <dbReference type="EMBL" id="GJE02360.1"/>
    </source>
</evidence>
<dbReference type="NCBIfam" id="TIGR01494">
    <property type="entry name" value="ATPase_P-type"/>
    <property type="match status" value="1"/>
</dbReference>
<evidence type="ECO:0000256" key="2">
    <source>
        <dbReference type="ARBA" id="ARBA00006024"/>
    </source>
</evidence>
<evidence type="ECO:0000256" key="1">
    <source>
        <dbReference type="ARBA" id="ARBA00004141"/>
    </source>
</evidence>
<keyword evidence="3 11" id="KW-0812">Transmembrane</keyword>
<dbReference type="PANTHER" id="PTHR43079">
    <property type="entry name" value="PROBABLE CADMIUM/ZINC-TRANSPORTING ATPASE HMA1"/>
    <property type="match status" value="1"/>
</dbReference>
<feature type="transmembrane region" description="Helical" evidence="11">
    <location>
        <begin position="213"/>
        <end position="231"/>
    </location>
</feature>
<accession>A0ABQ4SKT5</accession>
<dbReference type="InterPro" id="IPR023214">
    <property type="entry name" value="HAD_sf"/>
</dbReference>
<evidence type="ECO:0000256" key="9">
    <source>
        <dbReference type="ARBA" id="ARBA00022989"/>
    </source>
</evidence>
<comment type="subcellular location">
    <subcellularLocation>
        <location evidence="1">Membrane</location>
        <topology evidence="1">Multi-pass membrane protein</topology>
    </subcellularLocation>
</comment>
<dbReference type="Gene3D" id="3.40.50.1000">
    <property type="entry name" value="HAD superfamily/HAD-like"/>
    <property type="match status" value="1"/>
</dbReference>
<comment type="caution">
    <text evidence="12">The sequence shown here is derived from an EMBL/GenBank/DDBJ whole genome shotgun (WGS) entry which is preliminary data.</text>
</comment>
<reference evidence="12" key="2">
    <citation type="submission" date="2021-08" db="EMBL/GenBank/DDBJ databases">
        <authorList>
            <person name="Tani A."/>
            <person name="Ola A."/>
            <person name="Ogura Y."/>
            <person name="Katsura K."/>
            <person name="Hayashi T."/>
        </authorList>
    </citation>
    <scope>NUCLEOTIDE SEQUENCE</scope>
    <source>
        <strain evidence="12">DSM 17168</strain>
    </source>
</reference>
<keyword evidence="4" id="KW-0479">Metal-binding</keyword>
<dbReference type="PROSITE" id="PS01229">
    <property type="entry name" value="COF_2"/>
    <property type="match status" value="1"/>
</dbReference>
<dbReference type="InterPro" id="IPR001757">
    <property type="entry name" value="P_typ_ATPase"/>
</dbReference>
<evidence type="ECO:0000313" key="13">
    <source>
        <dbReference type="Proteomes" id="UP001055153"/>
    </source>
</evidence>
<dbReference type="SUPFAM" id="SSF56784">
    <property type="entry name" value="HAD-like"/>
    <property type="match status" value="1"/>
</dbReference>
<dbReference type="Proteomes" id="UP001055153">
    <property type="component" value="Unassembled WGS sequence"/>
</dbReference>
<keyword evidence="13" id="KW-1185">Reference proteome</keyword>
<dbReference type="PRINTS" id="PR00119">
    <property type="entry name" value="CATATPASE"/>
</dbReference>